<evidence type="ECO:0000313" key="3">
    <source>
        <dbReference type="EMBL" id="MRX80209.1"/>
    </source>
</evidence>
<feature type="region of interest" description="Disordered" evidence="1">
    <location>
        <begin position="169"/>
        <end position="192"/>
    </location>
</feature>
<comment type="caution">
    <text evidence="3">The sequence shown here is derived from an EMBL/GenBank/DDBJ whole genome shotgun (WGS) entry which is preliminary data.</text>
</comment>
<keyword evidence="2" id="KW-0812">Transmembrane</keyword>
<proteinExistence type="predicted"/>
<evidence type="ECO:0000313" key="4">
    <source>
        <dbReference type="Proteomes" id="UP000470010"/>
    </source>
</evidence>
<name>A0A7K0GAG8_9ACTN</name>
<feature type="transmembrane region" description="Helical" evidence="2">
    <location>
        <begin position="133"/>
        <end position="156"/>
    </location>
</feature>
<keyword evidence="2" id="KW-1133">Transmembrane helix</keyword>
<accession>A0A7K0GAG8</accession>
<dbReference type="Proteomes" id="UP000470010">
    <property type="component" value="Unassembled WGS sequence"/>
</dbReference>
<sequence>MDFRDSGPSQRTLVILAVVACVIQVALSPQISIFGGRFNAMLVLAGTLALTGNAPRAVYVGFFAGLFYDLTASVPVGLMTLLLTIGSFALSHVSNAGTTGFSGTSIRLFFVFSIVVCLANGIGLLLLGYEGDILVSLGAHGLMSALLSCALAVPFLMVAGSGNQGRGGFTAKGKGGTRFKSSSSGKRLRNLR</sequence>
<dbReference type="AlphaFoldDB" id="A0A7K0GAG8"/>
<dbReference type="RefSeq" id="WP_144688434.1">
    <property type="nucleotide sequence ID" value="NZ_VLLQ01000008.1"/>
</dbReference>
<keyword evidence="4" id="KW-1185">Reference proteome</keyword>
<feature type="transmembrane region" description="Helical" evidence="2">
    <location>
        <begin position="12"/>
        <end position="34"/>
    </location>
</feature>
<organism evidence="3 4">
    <name type="scientific">Enorma shizhengliae</name>
    <dbReference type="NCBI Taxonomy" id="2606615"/>
    <lineage>
        <taxon>Bacteria</taxon>
        <taxon>Bacillati</taxon>
        <taxon>Actinomycetota</taxon>
        <taxon>Coriobacteriia</taxon>
        <taxon>Coriobacteriales</taxon>
        <taxon>Coriobacteriaceae</taxon>
        <taxon>Enorma</taxon>
    </lineage>
</organism>
<protein>
    <recommendedName>
        <fullName evidence="5">Rod shape-determining protein MreD</fullName>
    </recommendedName>
</protein>
<evidence type="ECO:0000256" key="2">
    <source>
        <dbReference type="SAM" id="Phobius"/>
    </source>
</evidence>
<gene>
    <name evidence="3" type="ORF">GJE22_06340</name>
</gene>
<evidence type="ECO:0008006" key="5">
    <source>
        <dbReference type="Google" id="ProtNLM"/>
    </source>
</evidence>
<keyword evidence="2" id="KW-0472">Membrane</keyword>
<reference evidence="4" key="1">
    <citation type="submission" date="2019-08" db="EMBL/GenBank/DDBJ databases">
        <title>Arthrobacter sp. nov., isolated from plateau pika and Tibetan wild ass.</title>
        <authorList>
            <person name="Ge Y."/>
        </authorList>
    </citation>
    <scope>NUCLEOTIDE SEQUENCE [LARGE SCALE GENOMIC DNA]</scope>
    <source>
        <strain evidence="4">HF-1365</strain>
    </source>
</reference>
<dbReference type="EMBL" id="VTFZ01000007">
    <property type="protein sequence ID" value="MRX80209.1"/>
    <property type="molecule type" value="Genomic_DNA"/>
</dbReference>
<feature type="transmembrane region" description="Helical" evidence="2">
    <location>
        <begin position="106"/>
        <end position="127"/>
    </location>
</feature>
<feature type="transmembrane region" description="Helical" evidence="2">
    <location>
        <begin position="74"/>
        <end position="94"/>
    </location>
</feature>
<evidence type="ECO:0000256" key="1">
    <source>
        <dbReference type="SAM" id="MobiDB-lite"/>
    </source>
</evidence>